<keyword evidence="3" id="KW-0408">Iron</keyword>
<evidence type="ECO:0000256" key="5">
    <source>
        <dbReference type="ARBA" id="ARBA00034078"/>
    </source>
</evidence>
<keyword evidence="2" id="KW-0479">Metal-binding</keyword>
<keyword evidence="9" id="KW-1185">Reference proteome</keyword>
<protein>
    <recommendedName>
        <fullName evidence="7">Rieske domain-containing protein</fullName>
    </recommendedName>
</protein>
<accession>A0ABP3Y5W7</accession>
<evidence type="ECO:0000259" key="7">
    <source>
        <dbReference type="PROSITE" id="PS51296"/>
    </source>
</evidence>
<dbReference type="SUPFAM" id="SSF50022">
    <property type="entry name" value="ISP domain"/>
    <property type="match status" value="1"/>
</dbReference>
<feature type="domain" description="Rieske" evidence="7">
    <location>
        <begin position="15"/>
        <end position="105"/>
    </location>
</feature>
<dbReference type="Gene3D" id="2.102.10.10">
    <property type="entry name" value="Rieske [2Fe-2S] iron-sulphur domain"/>
    <property type="match status" value="1"/>
</dbReference>
<keyword evidence="4" id="KW-0411">Iron-sulfur</keyword>
<evidence type="ECO:0000256" key="2">
    <source>
        <dbReference type="ARBA" id="ARBA00022723"/>
    </source>
</evidence>
<comment type="cofactor">
    <cofactor evidence="5">
        <name>[2Fe-2S] cluster</name>
        <dbReference type="ChEBI" id="CHEBI:190135"/>
    </cofactor>
</comment>
<dbReference type="EMBL" id="BAAAFH010000022">
    <property type="protein sequence ID" value="GAA0876958.1"/>
    <property type="molecule type" value="Genomic_DNA"/>
</dbReference>
<dbReference type="PROSITE" id="PS51296">
    <property type="entry name" value="RIESKE"/>
    <property type="match status" value="1"/>
</dbReference>
<dbReference type="InterPro" id="IPR036922">
    <property type="entry name" value="Rieske_2Fe-2S_sf"/>
</dbReference>
<dbReference type="PANTHER" id="PTHR21496">
    <property type="entry name" value="FERREDOXIN-RELATED"/>
    <property type="match status" value="1"/>
</dbReference>
<evidence type="ECO:0000256" key="1">
    <source>
        <dbReference type="ARBA" id="ARBA00022714"/>
    </source>
</evidence>
<evidence type="ECO:0000313" key="8">
    <source>
        <dbReference type="EMBL" id="GAA0876958.1"/>
    </source>
</evidence>
<gene>
    <name evidence="8" type="ORF">GCM10009118_33680</name>
</gene>
<name>A0ABP3Y5W7_9FLAO</name>
<reference evidence="9" key="1">
    <citation type="journal article" date="2019" name="Int. J. Syst. Evol. Microbiol.">
        <title>The Global Catalogue of Microorganisms (GCM) 10K type strain sequencing project: providing services to taxonomists for standard genome sequencing and annotation.</title>
        <authorList>
            <consortium name="The Broad Institute Genomics Platform"/>
            <consortium name="The Broad Institute Genome Sequencing Center for Infectious Disease"/>
            <person name="Wu L."/>
            <person name="Ma J."/>
        </authorList>
    </citation>
    <scope>NUCLEOTIDE SEQUENCE [LARGE SCALE GENOMIC DNA]</scope>
    <source>
        <strain evidence="9">JCM 16083</strain>
    </source>
</reference>
<comment type="similarity">
    <text evidence="6">Belongs to the bacterial ring-hydroxylating dioxygenase ferredoxin component family.</text>
</comment>
<dbReference type="Proteomes" id="UP001501126">
    <property type="component" value="Unassembled WGS sequence"/>
</dbReference>
<organism evidence="8 9">
    <name type="scientific">Wandonia haliotis</name>
    <dbReference type="NCBI Taxonomy" id="574963"/>
    <lineage>
        <taxon>Bacteria</taxon>
        <taxon>Pseudomonadati</taxon>
        <taxon>Bacteroidota</taxon>
        <taxon>Flavobacteriia</taxon>
        <taxon>Flavobacteriales</taxon>
        <taxon>Crocinitomicaceae</taxon>
        <taxon>Wandonia</taxon>
    </lineage>
</organism>
<evidence type="ECO:0000313" key="9">
    <source>
        <dbReference type="Proteomes" id="UP001501126"/>
    </source>
</evidence>
<evidence type="ECO:0000256" key="3">
    <source>
        <dbReference type="ARBA" id="ARBA00023004"/>
    </source>
</evidence>
<keyword evidence="1" id="KW-0001">2Fe-2S</keyword>
<sequence length="115" mass="13361">MFSDKTKRYKLSDSRQSFLASFAQDGELVIRLGFGEVLFVRAGSSVYAFRNKCPHQNKPLNGCTIREGSVICPWHKYQFNLENGRGHGLYLETYPLLETEEGFFLERTYFSWFGE</sequence>
<dbReference type="InterPro" id="IPR017941">
    <property type="entry name" value="Rieske_2Fe-2S"/>
</dbReference>
<evidence type="ECO:0000256" key="4">
    <source>
        <dbReference type="ARBA" id="ARBA00023014"/>
    </source>
</evidence>
<proteinExistence type="inferred from homology"/>
<dbReference type="Pfam" id="PF00355">
    <property type="entry name" value="Rieske"/>
    <property type="match status" value="1"/>
</dbReference>
<dbReference type="PANTHER" id="PTHR21496:SF0">
    <property type="entry name" value="RIESKE DOMAIN-CONTAINING PROTEIN"/>
    <property type="match status" value="1"/>
</dbReference>
<comment type="caution">
    <text evidence="8">The sequence shown here is derived from an EMBL/GenBank/DDBJ whole genome shotgun (WGS) entry which is preliminary data.</text>
</comment>
<dbReference type="CDD" id="cd03467">
    <property type="entry name" value="Rieske"/>
    <property type="match status" value="1"/>
</dbReference>
<evidence type="ECO:0000256" key="6">
    <source>
        <dbReference type="ARBA" id="ARBA00038001"/>
    </source>
</evidence>
<dbReference type="RefSeq" id="WP_343790848.1">
    <property type="nucleotide sequence ID" value="NZ_BAAAFH010000022.1"/>
</dbReference>